<evidence type="ECO:0000313" key="2">
    <source>
        <dbReference type="Proteomes" id="UP000828941"/>
    </source>
</evidence>
<organism evidence="1 2">
    <name type="scientific">Bauhinia variegata</name>
    <name type="common">Purple orchid tree</name>
    <name type="synonym">Phanera variegata</name>
    <dbReference type="NCBI Taxonomy" id="167791"/>
    <lineage>
        <taxon>Eukaryota</taxon>
        <taxon>Viridiplantae</taxon>
        <taxon>Streptophyta</taxon>
        <taxon>Embryophyta</taxon>
        <taxon>Tracheophyta</taxon>
        <taxon>Spermatophyta</taxon>
        <taxon>Magnoliopsida</taxon>
        <taxon>eudicotyledons</taxon>
        <taxon>Gunneridae</taxon>
        <taxon>Pentapetalae</taxon>
        <taxon>rosids</taxon>
        <taxon>fabids</taxon>
        <taxon>Fabales</taxon>
        <taxon>Fabaceae</taxon>
        <taxon>Cercidoideae</taxon>
        <taxon>Cercideae</taxon>
        <taxon>Bauhiniinae</taxon>
        <taxon>Bauhinia</taxon>
    </lineage>
</organism>
<accession>A0ACB9LGB8</accession>
<reference evidence="1 2" key="1">
    <citation type="journal article" date="2022" name="DNA Res.">
        <title>Chromosomal-level genome assembly of the orchid tree Bauhinia variegata (Leguminosae; Cercidoideae) supports the allotetraploid origin hypothesis of Bauhinia.</title>
        <authorList>
            <person name="Zhong Y."/>
            <person name="Chen Y."/>
            <person name="Zheng D."/>
            <person name="Pang J."/>
            <person name="Liu Y."/>
            <person name="Luo S."/>
            <person name="Meng S."/>
            <person name="Qian L."/>
            <person name="Wei D."/>
            <person name="Dai S."/>
            <person name="Zhou R."/>
        </authorList>
    </citation>
    <scope>NUCLEOTIDE SEQUENCE [LARGE SCALE GENOMIC DNA]</scope>
    <source>
        <strain evidence="1">BV-YZ2020</strain>
    </source>
</reference>
<comment type="caution">
    <text evidence="1">The sequence shown here is derived from an EMBL/GenBank/DDBJ whole genome shotgun (WGS) entry which is preliminary data.</text>
</comment>
<protein>
    <submittedName>
        <fullName evidence="1">Uncharacterized protein</fullName>
    </submittedName>
</protein>
<evidence type="ECO:0000313" key="1">
    <source>
        <dbReference type="EMBL" id="KAI4308658.1"/>
    </source>
</evidence>
<sequence>MDEMGSSPSASTMNSERKHKTSSSWLSRLKKNCLTFAVSCRESFSYVKAFFIGQAKKIRAKNEKEATAADLDTAKMQVEAADAAEKTKNRLNKSL</sequence>
<keyword evidence="2" id="KW-1185">Reference proteome</keyword>
<dbReference type="Proteomes" id="UP000828941">
    <property type="component" value="Chromosome 12"/>
</dbReference>
<gene>
    <name evidence="1" type="ORF">L6164_031713</name>
</gene>
<name>A0ACB9LGB8_BAUVA</name>
<dbReference type="EMBL" id="CM039437">
    <property type="protein sequence ID" value="KAI4308658.1"/>
    <property type="molecule type" value="Genomic_DNA"/>
</dbReference>
<proteinExistence type="predicted"/>